<dbReference type="Gene3D" id="3.20.20.140">
    <property type="entry name" value="Metal-dependent hydrolases"/>
    <property type="match status" value="1"/>
</dbReference>
<comment type="caution">
    <text evidence="4">The sequence shown here is derived from an EMBL/GenBank/DDBJ whole genome shotgun (WGS) entry which is preliminary data.</text>
</comment>
<dbReference type="FunFam" id="3.20.20.140:FF:000005">
    <property type="entry name" value="TatD family hydrolase"/>
    <property type="match status" value="1"/>
</dbReference>
<dbReference type="AlphaFoldDB" id="A0A1G2CC79"/>
<feature type="binding site" evidence="3">
    <location>
        <position position="9"/>
    </location>
    <ligand>
        <name>a divalent metal cation</name>
        <dbReference type="ChEBI" id="CHEBI:60240"/>
        <label>1</label>
    </ligand>
</feature>
<dbReference type="Proteomes" id="UP000178796">
    <property type="component" value="Unassembled WGS sequence"/>
</dbReference>
<name>A0A1G2CC79_9BACT</name>
<evidence type="ECO:0000256" key="2">
    <source>
        <dbReference type="ARBA" id="ARBA00022801"/>
    </source>
</evidence>
<dbReference type="InterPro" id="IPR015991">
    <property type="entry name" value="TatD/YcfH-like"/>
</dbReference>
<dbReference type="PANTHER" id="PTHR46124:SF2">
    <property type="entry name" value="D-AMINOACYL-TRNA DEACYLASE"/>
    <property type="match status" value="1"/>
</dbReference>
<accession>A0A1G2CC79</accession>
<dbReference type="InterPro" id="IPR018228">
    <property type="entry name" value="DNase_TatD-rel_CS"/>
</dbReference>
<feature type="binding site" evidence="3">
    <location>
        <position position="11"/>
    </location>
    <ligand>
        <name>a divalent metal cation</name>
        <dbReference type="ChEBI" id="CHEBI:60240"/>
        <label>1</label>
    </ligand>
</feature>
<dbReference type="CDD" id="cd01310">
    <property type="entry name" value="TatD_DNAse"/>
    <property type="match status" value="1"/>
</dbReference>
<dbReference type="PROSITE" id="PS01091">
    <property type="entry name" value="TATD_3"/>
    <property type="match status" value="1"/>
</dbReference>
<dbReference type="EMBL" id="MHKY01000043">
    <property type="protein sequence ID" value="OGY98047.1"/>
    <property type="molecule type" value="Genomic_DNA"/>
</dbReference>
<proteinExistence type="predicted"/>
<dbReference type="PIRSF" id="PIRSF005902">
    <property type="entry name" value="DNase_TatD"/>
    <property type="match status" value="1"/>
</dbReference>
<evidence type="ECO:0000256" key="3">
    <source>
        <dbReference type="PIRSR" id="PIRSR005902-1"/>
    </source>
</evidence>
<evidence type="ECO:0008006" key="6">
    <source>
        <dbReference type="Google" id="ProtNLM"/>
    </source>
</evidence>
<gene>
    <name evidence="4" type="ORF">A3E09_01670</name>
</gene>
<dbReference type="GO" id="GO:0046872">
    <property type="term" value="F:metal ion binding"/>
    <property type="evidence" value="ECO:0007669"/>
    <property type="project" value="UniProtKB-KW"/>
</dbReference>
<evidence type="ECO:0000313" key="4">
    <source>
        <dbReference type="EMBL" id="OGY98047.1"/>
    </source>
</evidence>
<keyword evidence="2" id="KW-0378">Hydrolase</keyword>
<evidence type="ECO:0000313" key="5">
    <source>
        <dbReference type="Proteomes" id="UP000178796"/>
    </source>
</evidence>
<dbReference type="Pfam" id="PF01026">
    <property type="entry name" value="TatD_DNase"/>
    <property type="match status" value="1"/>
</dbReference>
<organism evidence="4 5">
    <name type="scientific">Candidatus Liptonbacteria bacterium RIFCSPHIGHO2_12_FULL_60_13</name>
    <dbReference type="NCBI Taxonomy" id="1798648"/>
    <lineage>
        <taxon>Bacteria</taxon>
        <taxon>Candidatus Liptoniibacteriota</taxon>
    </lineage>
</organism>
<feature type="binding site" evidence="3">
    <location>
        <position position="205"/>
    </location>
    <ligand>
        <name>a divalent metal cation</name>
        <dbReference type="ChEBI" id="CHEBI:60240"/>
        <label>1</label>
    </ligand>
</feature>
<feature type="binding site" evidence="3">
    <location>
        <position position="95"/>
    </location>
    <ligand>
        <name>a divalent metal cation</name>
        <dbReference type="ChEBI" id="CHEBI:60240"/>
        <label>1</label>
    </ligand>
</feature>
<dbReference type="GO" id="GO:0016788">
    <property type="term" value="F:hydrolase activity, acting on ester bonds"/>
    <property type="evidence" value="ECO:0007669"/>
    <property type="project" value="InterPro"/>
</dbReference>
<dbReference type="NCBIfam" id="TIGR00010">
    <property type="entry name" value="YchF/TatD family DNA exonuclease"/>
    <property type="match status" value="1"/>
</dbReference>
<dbReference type="SUPFAM" id="SSF51556">
    <property type="entry name" value="Metallo-dependent hydrolases"/>
    <property type="match status" value="1"/>
</dbReference>
<feature type="binding site" evidence="3">
    <location>
        <position position="157"/>
    </location>
    <ligand>
        <name>a divalent metal cation</name>
        <dbReference type="ChEBI" id="CHEBI:60240"/>
        <label>2</label>
    </ligand>
</feature>
<protein>
    <recommendedName>
        <fullName evidence="6">Hydrolase TatD</fullName>
    </recommendedName>
</protein>
<sequence>MRPDFFDVHTHVQFAAYDKDREEVFARAREARVWMVNVGTERGTSEAAIALTKREKEGVFATVGLHPTSAVTTEKFDYEFYKRLAKDKTVVAIGECGLDYYRLGDESKAEQKQVFLEHIRLAAELEKPLMIHCREAFADLIDILRAHYREFPQGIIHFMSGTKADAEALLDMGFSFSFGGVVTFTSDYDEVVRYVPKTNLLLETDAPYVAPVPHRGKRNEPAYVIQTAKRIAELQNTSVSVLGEETSANALAIFGLRK</sequence>
<feature type="binding site" evidence="3">
    <location>
        <position position="132"/>
    </location>
    <ligand>
        <name>a divalent metal cation</name>
        <dbReference type="ChEBI" id="CHEBI:60240"/>
        <label>2</label>
    </ligand>
</feature>
<dbReference type="GO" id="GO:0004536">
    <property type="term" value="F:DNA nuclease activity"/>
    <property type="evidence" value="ECO:0007669"/>
    <property type="project" value="InterPro"/>
</dbReference>
<dbReference type="GO" id="GO:0005829">
    <property type="term" value="C:cytosol"/>
    <property type="evidence" value="ECO:0007669"/>
    <property type="project" value="TreeGrafter"/>
</dbReference>
<dbReference type="InterPro" id="IPR001130">
    <property type="entry name" value="TatD-like"/>
</dbReference>
<dbReference type="InterPro" id="IPR032466">
    <property type="entry name" value="Metal_Hydrolase"/>
</dbReference>
<dbReference type="PANTHER" id="PTHR46124">
    <property type="entry name" value="D-AMINOACYL-TRNA DEACYLASE"/>
    <property type="match status" value="1"/>
</dbReference>
<keyword evidence="1 3" id="KW-0479">Metal-binding</keyword>
<evidence type="ECO:0000256" key="1">
    <source>
        <dbReference type="ARBA" id="ARBA00022723"/>
    </source>
</evidence>
<reference evidence="4 5" key="1">
    <citation type="journal article" date="2016" name="Nat. Commun.">
        <title>Thousands of microbial genomes shed light on interconnected biogeochemical processes in an aquifer system.</title>
        <authorList>
            <person name="Anantharaman K."/>
            <person name="Brown C.T."/>
            <person name="Hug L.A."/>
            <person name="Sharon I."/>
            <person name="Castelle C.J."/>
            <person name="Probst A.J."/>
            <person name="Thomas B.C."/>
            <person name="Singh A."/>
            <person name="Wilkins M.J."/>
            <person name="Karaoz U."/>
            <person name="Brodie E.L."/>
            <person name="Williams K.H."/>
            <person name="Hubbard S.S."/>
            <person name="Banfield J.F."/>
        </authorList>
    </citation>
    <scope>NUCLEOTIDE SEQUENCE [LARGE SCALE GENOMIC DNA]</scope>
</reference>